<organism evidence="1">
    <name type="scientific">bioreactor metagenome</name>
    <dbReference type="NCBI Taxonomy" id="1076179"/>
    <lineage>
        <taxon>unclassified sequences</taxon>
        <taxon>metagenomes</taxon>
        <taxon>ecological metagenomes</taxon>
    </lineage>
</organism>
<comment type="caution">
    <text evidence="1">The sequence shown here is derived from an EMBL/GenBank/DDBJ whole genome shotgun (WGS) entry which is preliminary data.</text>
</comment>
<gene>
    <name evidence="1" type="ORF">SDC9_162453</name>
</gene>
<reference evidence="1" key="1">
    <citation type="submission" date="2019-08" db="EMBL/GenBank/DDBJ databases">
        <authorList>
            <person name="Kucharzyk K."/>
            <person name="Murdoch R.W."/>
            <person name="Higgins S."/>
            <person name="Loffler F."/>
        </authorList>
    </citation>
    <scope>NUCLEOTIDE SEQUENCE</scope>
</reference>
<proteinExistence type="predicted"/>
<name>A0A645FSF6_9ZZZZ</name>
<sequence length="49" mass="5787">MVQRNRLACPGRPHDHESLALLNLQIESVEHHLAAKSFFHIYEFYHRAC</sequence>
<dbReference type="EMBL" id="VSSQ01061833">
    <property type="protein sequence ID" value="MPN15124.1"/>
    <property type="molecule type" value="Genomic_DNA"/>
</dbReference>
<evidence type="ECO:0000313" key="1">
    <source>
        <dbReference type="EMBL" id="MPN15124.1"/>
    </source>
</evidence>
<dbReference type="AlphaFoldDB" id="A0A645FSF6"/>
<accession>A0A645FSF6</accession>
<protein>
    <submittedName>
        <fullName evidence="1">Uncharacterized protein</fullName>
    </submittedName>
</protein>